<dbReference type="EMBL" id="LT634361">
    <property type="protein sequence ID" value="SFZ83205.1"/>
    <property type="molecule type" value="Genomic_DNA"/>
</dbReference>
<dbReference type="OrthoDB" id="961266at2"/>
<evidence type="ECO:0000313" key="2">
    <source>
        <dbReference type="EMBL" id="SFZ83205.1"/>
    </source>
</evidence>
<dbReference type="PROSITE" id="PS50911">
    <property type="entry name" value="CHAP"/>
    <property type="match status" value="1"/>
</dbReference>
<keyword evidence="3" id="KW-1185">Reference proteome</keyword>
<reference evidence="2 3" key="1">
    <citation type="submission" date="2016-11" db="EMBL/GenBank/DDBJ databases">
        <authorList>
            <person name="Jaros S."/>
            <person name="Januszkiewicz K."/>
            <person name="Wedrychowicz H."/>
        </authorList>
    </citation>
    <scope>NUCLEOTIDE SEQUENCE [LARGE SCALE GENOMIC DNA]</scope>
    <source>
        <strain evidence="2">NCIMB 2154T</strain>
    </source>
</reference>
<dbReference type="InterPro" id="IPR007921">
    <property type="entry name" value="CHAP_dom"/>
</dbReference>
<dbReference type="Gene3D" id="3.90.1720.10">
    <property type="entry name" value="endopeptidase domain like (from Nostoc punctiforme)"/>
    <property type="match status" value="1"/>
</dbReference>
<dbReference type="AlphaFoldDB" id="A0A2H1EB89"/>
<gene>
    <name evidence="2" type="ORF">MARIT_1944</name>
</gene>
<dbReference type="RefSeq" id="WP_100211357.1">
    <property type="nucleotide sequence ID" value="NZ_CP138495.1"/>
</dbReference>
<accession>A0A2H1EB89</accession>
<dbReference type="Proteomes" id="UP000231564">
    <property type="component" value="Chromosome MARIT"/>
</dbReference>
<dbReference type="InterPro" id="IPR038765">
    <property type="entry name" value="Papain-like_cys_pep_sf"/>
</dbReference>
<organism evidence="2 3">
    <name type="scientific">Tenacibaculum maritimum NCIMB 2154</name>
    <dbReference type="NCBI Taxonomy" id="1349785"/>
    <lineage>
        <taxon>Bacteria</taxon>
        <taxon>Pseudomonadati</taxon>
        <taxon>Bacteroidota</taxon>
        <taxon>Flavobacteriia</taxon>
        <taxon>Flavobacteriales</taxon>
        <taxon>Flavobacteriaceae</taxon>
        <taxon>Tenacibaculum</taxon>
    </lineage>
</organism>
<evidence type="ECO:0000259" key="1">
    <source>
        <dbReference type="PROSITE" id="PS50911"/>
    </source>
</evidence>
<dbReference type="SUPFAM" id="SSF54001">
    <property type="entry name" value="Cysteine proteinases"/>
    <property type="match status" value="1"/>
</dbReference>
<sequence length="167" mass="18737">MDEIAGSKHNPRVLEYHASAGHTGSNISDDKKWAWCSSFACWVFTQSKEYTGKITAKATNWKNWGKADSRDKPIYGSLAVIDWGENDDGRGHVGFVVNVEGNDVYLLGGNQTGGDKTTNGKVCVSRYDKSVIDYFRIPENYTPENKDYEYDDIKNTNLSFETLSSTR</sequence>
<protein>
    <recommendedName>
        <fullName evidence="1">Peptidase C51 domain-containing protein</fullName>
    </recommendedName>
</protein>
<dbReference type="Pfam" id="PF05257">
    <property type="entry name" value="CHAP"/>
    <property type="match status" value="1"/>
</dbReference>
<evidence type="ECO:0000313" key="3">
    <source>
        <dbReference type="Proteomes" id="UP000231564"/>
    </source>
</evidence>
<dbReference type="KEGG" id="tmar:MARIT_1944"/>
<feature type="domain" description="Peptidase C51" evidence="1">
    <location>
        <begin position="11"/>
        <end position="136"/>
    </location>
</feature>
<dbReference type="GeneID" id="47723438"/>
<proteinExistence type="predicted"/>
<name>A0A2H1EB89_9FLAO</name>